<organism evidence="1">
    <name type="scientific">Sesamum latifolium</name>
    <dbReference type="NCBI Taxonomy" id="2727402"/>
    <lineage>
        <taxon>Eukaryota</taxon>
        <taxon>Viridiplantae</taxon>
        <taxon>Streptophyta</taxon>
        <taxon>Embryophyta</taxon>
        <taxon>Tracheophyta</taxon>
        <taxon>Spermatophyta</taxon>
        <taxon>Magnoliopsida</taxon>
        <taxon>eudicotyledons</taxon>
        <taxon>Gunneridae</taxon>
        <taxon>Pentapetalae</taxon>
        <taxon>asterids</taxon>
        <taxon>lamiids</taxon>
        <taxon>Lamiales</taxon>
        <taxon>Pedaliaceae</taxon>
        <taxon>Sesamum</taxon>
    </lineage>
</organism>
<gene>
    <name evidence="1" type="ORF">Slati_3101800</name>
</gene>
<evidence type="ECO:0000313" key="1">
    <source>
        <dbReference type="EMBL" id="KAL0420789.1"/>
    </source>
</evidence>
<dbReference type="AlphaFoldDB" id="A0AAW2UU57"/>
<reference evidence="1" key="1">
    <citation type="submission" date="2020-06" db="EMBL/GenBank/DDBJ databases">
        <authorList>
            <person name="Li T."/>
            <person name="Hu X."/>
            <person name="Zhang T."/>
            <person name="Song X."/>
            <person name="Zhang H."/>
            <person name="Dai N."/>
            <person name="Sheng W."/>
            <person name="Hou X."/>
            <person name="Wei L."/>
        </authorList>
    </citation>
    <scope>NUCLEOTIDE SEQUENCE</scope>
    <source>
        <strain evidence="1">KEN1</strain>
        <tissue evidence="1">Leaf</tissue>
    </source>
</reference>
<name>A0AAW2UU57_9LAMI</name>
<protein>
    <submittedName>
        <fullName evidence="1">Uncharacterized protein</fullName>
    </submittedName>
</protein>
<comment type="caution">
    <text evidence="1">The sequence shown here is derived from an EMBL/GenBank/DDBJ whole genome shotgun (WGS) entry which is preliminary data.</text>
</comment>
<sequence length="70" mass="7735">MASHVWPVGMLSMIGLRARSALEACIWPLVAFGLLTYLTSPSPLNECKHYGVIKAFLTRPGLLSRPERLP</sequence>
<proteinExistence type="predicted"/>
<reference evidence="1" key="2">
    <citation type="journal article" date="2024" name="Plant">
        <title>Genomic evolution and insights into agronomic trait innovations of Sesamum species.</title>
        <authorList>
            <person name="Miao H."/>
            <person name="Wang L."/>
            <person name="Qu L."/>
            <person name="Liu H."/>
            <person name="Sun Y."/>
            <person name="Le M."/>
            <person name="Wang Q."/>
            <person name="Wei S."/>
            <person name="Zheng Y."/>
            <person name="Lin W."/>
            <person name="Duan Y."/>
            <person name="Cao H."/>
            <person name="Xiong S."/>
            <person name="Wang X."/>
            <person name="Wei L."/>
            <person name="Li C."/>
            <person name="Ma Q."/>
            <person name="Ju M."/>
            <person name="Zhao R."/>
            <person name="Li G."/>
            <person name="Mu C."/>
            <person name="Tian Q."/>
            <person name="Mei H."/>
            <person name="Zhang T."/>
            <person name="Gao T."/>
            <person name="Zhang H."/>
        </authorList>
    </citation>
    <scope>NUCLEOTIDE SEQUENCE</scope>
    <source>
        <strain evidence="1">KEN1</strain>
    </source>
</reference>
<accession>A0AAW2UU57</accession>
<dbReference type="EMBL" id="JACGWN010000011">
    <property type="protein sequence ID" value="KAL0420789.1"/>
    <property type="molecule type" value="Genomic_DNA"/>
</dbReference>